<dbReference type="AlphaFoldDB" id="A0A1A2XGT1"/>
<gene>
    <name evidence="1" type="ORF">A5710_00935</name>
</gene>
<name>A0A1A2XGT1_MYCSD</name>
<dbReference type="RefSeq" id="WP_065019542.1">
    <property type="nucleotide sequence ID" value="NZ_LZKG01000173.1"/>
</dbReference>
<dbReference type="Proteomes" id="UP000093943">
    <property type="component" value="Unassembled WGS sequence"/>
</dbReference>
<dbReference type="EMBL" id="LZKG01000173">
    <property type="protein sequence ID" value="OBI24307.1"/>
    <property type="molecule type" value="Genomic_DNA"/>
</dbReference>
<evidence type="ECO:0000313" key="1">
    <source>
        <dbReference type="EMBL" id="OBI24307.1"/>
    </source>
</evidence>
<comment type="caution">
    <text evidence="1">The sequence shown here is derived from an EMBL/GenBank/DDBJ whole genome shotgun (WGS) entry which is preliminary data.</text>
</comment>
<organism evidence="1 2">
    <name type="scientific">Mycolicibacter sinensis (strain JDM601)</name>
    <name type="common">Mycobacterium sinense</name>
    <dbReference type="NCBI Taxonomy" id="875328"/>
    <lineage>
        <taxon>Bacteria</taxon>
        <taxon>Bacillati</taxon>
        <taxon>Actinomycetota</taxon>
        <taxon>Actinomycetes</taxon>
        <taxon>Mycobacteriales</taxon>
        <taxon>Mycobacteriaceae</taxon>
        <taxon>Mycolicibacter</taxon>
    </lineage>
</organism>
<reference evidence="2" key="1">
    <citation type="submission" date="2016-06" db="EMBL/GenBank/DDBJ databases">
        <authorList>
            <person name="Sutton G."/>
            <person name="Brinkac L."/>
            <person name="Sanka R."/>
            <person name="Adams M."/>
            <person name="Lau E."/>
            <person name="Sam S."/>
            <person name="Sreng N."/>
            <person name="Him V."/>
            <person name="Kerleguer A."/>
            <person name="Cheng S."/>
        </authorList>
    </citation>
    <scope>NUCLEOTIDE SEQUENCE [LARGE SCALE GENOMIC DNA]</scope>
    <source>
        <strain evidence="2">E1876</strain>
    </source>
</reference>
<protein>
    <submittedName>
        <fullName evidence="1">Uncharacterized protein</fullName>
    </submittedName>
</protein>
<proteinExistence type="predicted"/>
<sequence>MSYEDDELVGNDDELNLVDDDYVRRLYPLEERPFSQAWRRAIGFKRAYRDYFDRQEIRSMSYRGWTPRVAMIKKDLDEMPASDAIFLAALVSFYNGDSGGRLLRGLGAQGMSDIAASLDQQRRQILADLLVNFVGW</sequence>
<accession>A0A1A2XGT1</accession>
<evidence type="ECO:0000313" key="2">
    <source>
        <dbReference type="Proteomes" id="UP000093943"/>
    </source>
</evidence>